<proteinExistence type="predicted"/>
<feature type="region of interest" description="Disordered" evidence="1">
    <location>
        <begin position="204"/>
        <end position="245"/>
    </location>
</feature>
<protein>
    <submittedName>
        <fullName evidence="2">Membrane protein</fullName>
    </submittedName>
</protein>
<evidence type="ECO:0000313" key="3">
    <source>
        <dbReference type="Proteomes" id="UP000028073"/>
    </source>
</evidence>
<dbReference type="Proteomes" id="UP000028073">
    <property type="component" value="Unassembled WGS sequence"/>
</dbReference>
<dbReference type="STRING" id="1137799.GZ78_28380"/>
<evidence type="ECO:0000256" key="1">
    <source>
        <dbReference type="SAM" id="MobiDB-lite"/>
    </source>
</evidence>
<dbReference type="AlphaFoldDB" id="A0A081MZZ9"/>
<reference evidence="2 3" key="1">
    <citation type="submission" date="2014-06" db="EMBL/GenBank/DDBJ databases">
        <title>Whole Genome Sequences of Three Symbiotic Endozoicomonas Bacteria.</title>
        <authorList>
            <person name="Neave M.J."/>
            <person name="Apprill A."/>
            <person name="Voolstra C.R."/>
        </authorList>
    </citation>
    <scope>NUCLEOTIDE SEQUENCE [LARGE SCALE GENOMIC DNA]</scope>
    <source>
        <strain evidence="2 3">DSM 25634</strain>
    </source>
</reference>
<dbReference type="InterPro" id="IPR023614">
    <property type="entry name" value="Porin_dom_sf"/>
</dbReference>
<gene>
    <name evidence="2" type="ORF">GZ78_28380</name>
</gene>
<name>A0A081MZZ9_9GAMM</name>
<accession>A0A081MZZ9</accession>
<dbReference type="EMBL" id="JOKH01000012">
    <property type="protein sequence ID" value="KEQ11772.1"/>
    <property type="molecule type" value="Genomic_DNA"/>
</dbReference>
<keyword evidence="3" id="KW-1185">Reference proteome</keyword>
<sequence>MVKALILAAVSSTAIAEDFKPNFSLILDGHYKSSNSALSEYEKGFGLGHVELGVSAAIDDLFYGKFTGVVHEHDNKTEFETEEAFIQTLALPGGFSVRAGRFLSDIGYLNGQHTHSDSFVERPAVYRAMLGSHYYDDGVRLNYVMPTDTFWTIGTEAFGGNKMRAQGLNDPKSVGVYTAFTKIGGDFNEENSWQLGLSYLRNENGASMTSGHDEHDHHDEHSHSHDHSHSHSHDHGNAHSHSHDAQFTGKNTYIAEAVWKWAPDGNYKYQNLTLSGEYLQAEDISETIKGNQKNEGFYLSSVFQMTSQWAVGARYGEFKGYEAHGDHFHEQKLKESEFMVSWSHSHFSTVRLQYTRQTGDGFENIKNDIVTLQYVMSLGAHDAHTF</sequence>
<organism evidence="2 3">
    <name type="scientific">Endozoicomonas numazuensis</name>
    <dbReference type="NCBI Taxonomy" id="1137799"/>
    <lineage>
        <taxon>Bacteria</taxon>
        <taxon>Pseudomonadati</taxon>
        <taxon>Pseudomonadota</taxon>
        <taxon>Gammaproteobacteria</taxon>
        <taxon>Oceanospirillales</taxon>
        <taxon>Endozoicomonadaceae</taxon>
        <taxon>Endozoicomonas</taxon>
    </lineage>
</organism>
<dbReference type="eggNOG" id="COG3746">
    <property type="taxonomic scope" value="Bacteria"/>
</dbReference>
<comment type="caution">
    <text evidence="2">The sequence shown here is derived from an EMBL/GenBank/DDBJ whole genome shotgun (WGS) entry which is preliminary data.</text>
</comment>
<dbReference type="SUPFAM" id="SSF56935">
    <property type="entry name" value="Porins"/>
    <property type="match status" value="1"/>
</dbReference>
<dbReference type="OrthoDB" id="9788733at2"/>
<dbReference type="Gene3D" id="2.40.160.10">
    <property type="entry name" value="Porin"/>
    <property type="match status" value="1"/>
</dbReference>
<feature type="compositionally biased region" description="Basic and acidic residues" evidence="1">
    <location>
        <begin position="211"/>
        <end position="244"/>
    </location>
</feature>
<evidence type="ECO:0000313" key="2">
    <source>
        <dbReference type="EMBL" id="KEQ11772.1"/>
    </source>
</evidence>